<accession>A0AAJ1X1M5</accession>
<dbReference type="RefSeq" id="WP_307199705.1">
    <property type="nucleotide sequence ID" value="NZ_JAUTAN010000001.1"/>
</dbReference>
<evidence type="ECO:0000313" key="1">
    <source>
        <dbReference type="EMBL" id="MDQ1104344.1"/>
    </source>
</evidence>
<reference evidence="1" key="1">
    <citation type="submission" date="2023-07" db="EMBL/GenBank/DDBJ databases">
        <title>Functional and genomic diversity of the sorghum phyllosphere microbiome.</title>
        <authorList>
            <person name="Shade A."/>
        </authorList>
    </citation>
    <scope>NUCLEOTIDE SEQUENCE</scope>
    <source>
        <strain evidence="1">SORGH_AS_1067</strain>
    </source>
</reference>
<dbReference type="AlphaFoldDB" id="A0AAJ1X1M5"/>
<protein>
    <submittedName>
        <fullName evidence="1">Uncharacterized protein</fullName>
    </submittedName>
</protein>
<evidence type="ECO:0000313" key="2">
    <source>
        <dbReference type="Proteomes" id="UP001239215"/>
    </source>
</evidence>
<dbReference type="EMBL" id="JAUTAN010000001">
    <property type="protein sequence ID" value="MDQ1104344.1"/>
    <property type="molecule type" value="Genomic_DNA"/>
</dbReference>
<name>A0AAJ1X1M5_9ACTN</name>
<proteinExistence type="predicted"/>
<comment type="caution">
    <text evidence="1">The sequence shown here is derived from an EMBL/GenBank/DDBJ whole genome shotgun (WGS) entry which is preliminary data.</text>
</comment>
<gene>
    <name evidence="1" type="ORF">QE405_001628</name>
</gene>
<organism evidence="1 2">
    <name type="scientific">Nocardioides zeae</name>
    <dbReference type="NCBI Taxonomy" id="1457234"/>
    <lineage>
        <taxon>Bacteria</taxon>
        <taxon>Bacillati</taxon>
        <taxon>Actinomycetota</taxon>
        <taxon>Actinomycetes</taxon>
        <taxon>Propionibacteriales</taxon>
        <taxon>Nocardioidaceae</taxon>
        <taxon>Nocardioides</taxon>
    </lineage>
</organism>
<sequence length="105" mass="10652">MVGGLEEGAEGTALAADVVALEEGWLVVGRSGSFADGDAATWTSGDGLRWEMHDLGVGPPATGGAQQHLAAHREDDRVVLVSSDVRRDGAGVSVVETDEPSVGGP</sequence>
<dbReference type="Proteomes" id="UP001239215">
    <property type="component" value="Unassembled WGS sequence"/>
</dbReference>